<dbReference type="InterPro" id="IPR032694">
    <property type="entry name" value="CopC/D"/>
</dbReference>
<keyword evidence="3 6" id="KW-0812">Transmembrane</keyword>
<name>A0A2A7SEE1_BURGA</name>
<dbReference type="Proteomes" id="UP000220629">
    <property type="component" value="Unassembled WGS sequence"/>
</dbReference>
<evidence type="ECO:0000256" key="4">
    <source>
        <dbReference type="ARBA" id="ARBA00022989"/>
    </source>
</evidence>
<feature type="transmembrane region" description="Helical" evidence="6">
    <location>
        <begin position="162"/>
        <end position="188"/>
    </location>
</feature>
<feature type="transmembrane region" description="Helical" evidence="6">
    <location>
        <begin position="200"/>
        <end position="228"/>
    </location>
</feature>
<evidence type="ECO:0000313" key="8">
    <source>
        <dbReference type="EMBL" id="PEH41620.1"/>
    </source>
</evidence>
<keyword evidence="4 6" id="KW-1133">Transmembrane helix</keyword>
<evidence type="ECO:0000259" key="7">
    <source>
        <dbReference type="Pfam" id="PF05425"/>
    </source>
</evidence>
<dbReference type="Pfam" id="PF05425">
    <property type="entry name" value="CopD"/>
    <property type="match status" value="1"/>
</dbReference>
<evidence type="ECO:0000256" key="1">
    <source>
        <dbReference type="ARBA" id="ARBA00004651"/>
    </source>
</evidence>
<proteinExistence type="predicted"/>
<evidence type="ECO:0000256" key="5">
    <source>
        <dbReference type="ARBA" id="ARBA00023136"/>
    </source>
</evidence>
<feature type="transmembrane region" description="Helical" evidence="6">
    <location>
        <begin position="284"/>
        <end position="303"/>
    </location>
</feature>
<dbReference type="AlphaFoldDB" id="A0A2A7SEE1"/>
<feature type="transmembrane region" description="Helical" evidence="6">
    <location>
        <begin position="123"/>
        <end position="142"/>
    </location>
</feature>
<evidence type="ECO:0000256" key="2">
    <source>
        <dbReference type="ARBA" id="ARBA00022475"/>
    </source>
</evidence>
<comment type="caution">
    <text evidence="8">The sequence shown here is derived from an EMBL/GenBank/DDBJ whole genome shotgun (WGS) entry which is preliminary data.</text>
</comment>
<organism evidence="8 9">
    <name type="scientific">Burkholderia gladioli</name>
    <name type="common">Pseudomonas marginata</name>
    <name type="synonym">Phytomonas marginata</name>
    <dbReference type="NCBI Taxonomy" id="28095"/>
    <lineage>
        <taxon>Bacteria</taxon>
        <taxon>Pseudomonadati</taxon>
        <taxon>Pseudomonadota</taxon>
        <taxon>Betaproteobacteria</taxon>
        <taxon>Burkholderiales</taxon>
        <taxon>Burkholderiaceae</taxon>
        <taxon>Burkholderia</taxon>
    </lineage>
</organism>
<feature type="transmembrane region" description="Helical" evidence="6">
    <location>
        <begin position="234"/>
        <end position="255"/>
    </location>
</feature>
<keyword evidence="2" id="KW-1003">Cell membrane</keyword>
<accession>A0A2A7SEE1</accession>
<feature type="transmembrane region" description="Helical" evidence="6">
    <location>
        <begin position="86"/>
        <end position="111"/>
    </location>
</feature>
<dbReference type="InterPro" id="IPR008457">
    <property type="entry name" value="Cu-R_CopD_dom"/>
</dbReference>
<dbReference type="GO" id="GO:0006825">
    <property type="term" value="P:copper ion transport"/>
    <property type="evidence" value="ECO:0007669"/>
    <property type="project" value="InterPro"/>
</dbReference>
<dbReference type="NCBIfam" id="NF033808">
    <property type="entry name" value="copper_CopD"/>
    <property type="match status" value="1"/>
</dbReference>
<dbReference type="InterPro" id="IPR047689">
    <property type="entry name" value="CopD"/>
</dbReference>
<dbReference type="GO" id="GO:0005886">
    <property type="term" value="C:plasma membrane"/>
    <property type="evidence" value="ECO:0007669"/>
    <property type="project" value="UniProtKB-SubCell"/>
</dbReference>
<reference evidence="9" key="1">
    <citation type="submission" date="2017-09" db="EMBL/GenBank/DDBJ databases">
        <title>FDA dAtabase for Regulatory Grade micrObial Sequences (FDA-ARGOS): Supporting development and validation of Infectious Disease Dx tests.</title>
        <authorList>
            <person name="Minogue T."/>
            <person name="Wolcott M."/>
            <person name="Wasieloski L."/>
            <person name="Aguilar W."/>
            <person name="Moore D."/>
            <person name="Tallon L."/>
            <person name="Sadzewicz L."/>
            <person name="Ott S."/>
            <person name="Zhao X."/>
            <person name="Nagaraj S."/>
            <person name="Vavikolanu K."/>
            <person name="Aluvathingal J."/>
            <person name="Nadendla S."/>
            <person name="Sichtig H."/>
        </authorList>
    </citation>
    <scope>NUCLEOTIDE SEQUENCE [LARGE SCALE GENOMIC DNA]</scope>
    <source>
        <strain evidence="9">FDAARGOS_390</strain>
    </source>
</reference>
<dbReference type="PANTHER" id="PTHR34820">
    <property type="entry name" value="INNER MEMBRANE PROTEIN YEBZ"/>
    <property type="match status" value="1"/>
</dbReference>
<evidence type="ECO:0000256" key="3">
    <source>
        <dbReference type="ARBA" id="ARBA00022692"/>
    </source>
</evidence>
<evidence type="ECO:0000256" key="6">
    <source>
        <dbReference type="SAM" id="Phobius"/>
    </source>
</evidence>
<dbReference type="EMBL" id="PDDY01000001">
    <property type="protein sequence ID" value="PEH41620.1"/>
    <property type="molecule type" value="Genomic_DNA"/>
</dbReference>
<feature type="transmembrane region" description="Helical" evidence="6">
    <location>
        <begin position="55"/>
        <end position="74"/>
    </location>
</feature>
<sequence>MSAMDGALNIAIRFVLYAAAMLLAGLPLFALYALRREERGAPWFVVPFTRVLAGAAWLGLIASVAALAVMTRAMSGSDDLDANLDVLGALLGGTAFGSAWFARVLACLGACCLARRLARRPAMATFAAAAAAGLVVLGSLAWGGHAVMDDGRRGVLHLMADLVHLAAAAIWLGALGGFAIQLAAGGVTHIETLVRTLAQFATVGSAAVAALIATGMVNTVMVVGWPLVGFPDSSYGRVLLVKLVLFCAMLGLAALNRYRLAPGLEARLRSGDSSGAMASLRGSLLLELVCAMVLLLAVAVLGVQEPR</sequence>
<feature type="domain" description="Copper resistance protein D" evidence="7">
    <location>
        <begin position="195"/>
        <end position="301"/>
    </location>
</feature>
<comment type="subcellular location">
    <subcellularLocation>
        <location evidence="1">Cell membrane</location>
        <topology evidence="1">Multi-pass membrane protein</topology>
    </subcellularLocation>
</comment>
<keyword evidence="5 6" id="KW-0472">Membrane</keyword>
<feature type="transmembrane region" description="Helical" evidence="6">
    <location>
        <begin position="14"/>
        <end position="34"/>
    </location>
</feature>
<dbReference type="PANTHER" id="PTHR34820:SF4">
    <property type="entry name" value="INNER MEMBRANE PROTEIN YEBZ"/>
    <property type="match status" value="1"/>
</dbReference>
<evidence type="ECO:0000313" key="9">
    <source>
        <dbReference type="Proteomes" id="UP000220629"/>
    </source>
</evidence>
<gene>
    <name evidence="8" type="ORF">CRM94_05330</name>
</gene>
<protein>
    <submittedName>
        <fullName evidence="8">Copper resistance protein CopD</fullName>
    </submittedName>
</protein>